<comment type="caution">
    <text evidence="2">The sequence shown here is derived from an EMBL/GenBank/DDBJ whole genome shotgun (WGS) entry which is preliminary data.</text>
</comment>
<proteinExistence type="predicted"/>
<dbReference type="RefSeq" id="WP_157458883.1">
    <property type="nucleotide sequence ID" value="NZ_WQLB01000009.1"/>
</dbReference>
<reference evidence="2 3" key="1">
    <citation type="submission" date="2019-12" db="EMBL/GenBank/DDBJ databases">
        <title>Deinococcus sp. HMF7620 Genome sequencing and assembly.</title>
        <authorList>
            <person name="Kang H."/>
            <person name="Kim H."/>
            <person name="Joh K."/>
        </authorList>
    </citation>
    <scope>NUCLEOTIDE SEQUENCE [LARGE SCALE GENOMIC DNA]</scope>
    <source>
        <strain evidence="2 3">HMF7620</strain>
    </source>
</reference>
<accession>A0A7C9HRA3</accession>
<evidence type="ECO:0000313" key="2">
    <source>
        <dbReference type="EMBL" id="MVN86832.1"/>
    </source>
</evidence>
<gene>
    <name evidence="2" type="ORF">GO986_08655</name>
</gene>
<keyword evidence="3" id="KW-1185">Reference proteome</keyword>
<organism evidence="2 3">
    <name type="scientific">Deinococcus arboris</name>
    <dbReference type="NCBI Taxonomy" id="2682977"/>
    <lineage>
        <taxon>Bacteria</taxon>
        <taxon>Thermotogati</taxon>
        <taxon>Deinococcota</taxon>
        <taxon>Deinococci</taxon>
        <taxon>Deinococcales</taxon>
        <taxon>Deinococcaceae</taxon>
        <taxon>Deinococcus</taxon>
    </lineage>
</organism>
<feature type="region of interest" description="Disordered" evidence="1">
    <location>
        <begin position="1"/>
        <end position="28"/>
    </location>
</feature>
<dbReference type="EMBL" id="WQLB01000009">
    <property type="protein sequence ID" value="MVN86832.1"/>
    <property type="molecule type" value="Genomic_DNA"/>
</dbReference>
<protein>
    <submittedName>
        <fullName evidence="2">Uncharacterized protein</fullName>
    </submittedName>
</protein>
<name>A0A7C9HRA3_9DEIO</name>
<dbReference type="AlphaFoldDB" id="A0A7C9HRA3"/>
<evidence type="ECO:0000256" key="1">
    <source>
        <dbReference type="SAM" id="MobiDB-lite"/>
    </source>
</evidence>
<dbReference type="Proteomes" id="UP000483286">
    <property type="component" value="Unassembled WGS sequence"/>
</dbReference>
<sequence>MTLTLPAEVPMSQQPRTKRPLGVTRARQQAQQVAQPRAAARAARDYAEQWHQALKAWKTRVPQVVLPLLRYGPGGSFDLSTLGEHLPDLPSSLVTPMGEVRETEVADIIKTMLDSGIPDTSATGGFLERYRRGHTTPASLTDPRGGWEFPKPRSVAYAVACLSLATRLGDKHPDLPRHLATCRAALRAEDVAEIPR</sequence>
<evidence type="ECO:0000313" key="3">
    <source>
        <dbReference type="Proteomes" id="UP000483286"/>
    </source>
</evidence>